<proteinExistence type="predicted"/>
<keyword evidence="2" id="KW-0808">Transferase</keyword>
<sequence length="222" mass="24857">MDDPDLDRAEHAMALQGLARINLVTCSTRMLWRNILTLSQETEKPLSVLDVACGGGDVLLTLAKKGQAAGCNMKWIACDLSPTAIETTASHFEAAQLPVETHIQNALEPDHSLQADVVFCSLFLHHLSEDQAIELLKSMASRAERLVLVSDLRRSRWGYQLAWWGTRLLSRSKIVHVDGPRSVEAAYTEQEVHSLAQQAGLENETVTRFWPERFLLKWKVSV</sequence>
<name>A0A5C5XF13_9PLAN</name>
<dbReference type="GO" id="GO:0008168">
    <property type="term" value="F:methyltransferase activity"/>
    <property type="evidence" value="ECO:0007669"/>
    <property type="project" value="UniProtKB-KW"/>
</dbReference>
<dbReference type="InterPro" id="IPR029063">
    <property type="entry name" value="SAM-dependent_MTases_sf"/>
</dbReference>
<keyword evidence="3" id="KW-0949">S-adenosyl-L-methionine</keyword>
<keyword evidence="1" id="KW-0489">Methyltransferase</keyword>
<dbReference type="CDD" id="cd02440">
    <property type="entry name" value="AdoMet_MTases"/>
    <property type="match status" value="1"/>
</dbReference>
<dbReference type="Proteomes" id="UP000316095">
    <property type="component" value="Unassembled WGS sequence"/>
</dbReference>
<dbReference type="PANTHER" id="PTHR43464">
    <property type="entry name" value="METHYLTRANSFERASE"/>
    <property type="match status" value="1"/>
</dbReference>
<protein>
    <recommendedName>
        <fullName evidence="4">Methyltransferase domain-containing protein</fullName>
    </recommendedName>
</protein>
<gene>
    <name evidence="5" type="ORF">Pan54_11960</name>
</gene>
<dbReference type="SUPFAM" id="SSF53335">
    <property type="entry name" value="S-adenosyl-L-methionine-dependent methyltransferases"/>
    <property type="match status" value="1"/>
</dbReference>
<accession>A0A5C5XF13</accession>
<evidence type="ECO:0000313" key="6">
    <source>
        <dbReference type="Proteomes" id="UP000316095"/>
    </source>
</evidence>
<dbReference type="OrthoDB" id="9800454at2"/>
<dbReference type="InterPro" id="IPR041698">
    <property type="entry name" value="Methyltransf_25"/>
</dbReference>
<evidence type="ECO:0000256" key="1">
    <source>
        <dbReference type="ARBA" id="ARBA00022603"/>
    </source>
</evidence>
<dbReference type="EMBL" id="SJPG01000001">
    <property type="protein sequence ID" value="TWT60482.1"/>
    <property type="molecule type" value="Genomic_DNA"/>
</dbReference>
<dbReference type="GO" id="GO:0032259">
    <property type="term" value="P:methylation"/>
    <property type="evidence" value="ECO:0007669"/>
    <property type="project" value="UniProtKB-KW"/>
</dbReference>
<keyword evidence="6" id="KW-1185">Reference proteome</keyword>
<organism evidence="5 6">
    <name type="scientific">Rubinisphaera italica</name>
    <dbReference type="NCBI Taxonomy" id="2527969"/>
    <lineage>
        <taxon>Bacteria</taxon>
        <taxon>Pseudomonadati</taxon>
        <taxon>Planctomycetota</taxon>
        <taxon>Planctomycetia</taxon>
        <taxon>Planctomycetales</taxon>
        <taxon>Planctomycetaceae</taxon>
        <taxon>Rubinisphaera</taxon>
    </lineage>
</organism>
<dbReference type="Pfam" id="PF13649">
    <property type="entry name" value="Methyltransf_25"/>
    <property type="match status" value="1"/>
</dbReference>
<dbReference type="Gene3D" id="3.40.50.150">
    <property type="entry name" value="Vaccinia Virus protein VP39"/>
    <property type="match status" value="1"/>
</dbReference>
<dbReference type="AlphaFoldDB" id="A0A5C5XF13"/>
<dbReference type="RefSeq" id="WP_146502602.1">
    <property type="nucleotide sequence ID" value="NZ_SJPG01000001.1"/>
</dbReference>
<evidence type="ECO:0000313" key="5">
    <source>
        <dbReference type="EMBL" id="TWT60482.1"/>
    </source>
</evidence>
<comment type="caution">
    <text evidence="5">The sequence shown here is derived from an EMBL/GenBank/DDBJ whole genome shotgun (WGS) entry which is preliminary data.</text>
</comment>
<evidence type="ECO:0000256" key="3">
    <source>
        <dbReference type="ARBA" id="ARBA00022691"/>
    </source>
</evidence>
<evidence type="ECO:0000256" key="2">
    <source>
        <dbReference type="ARBA" id="ARBA00022679"/>
    </source>
</evidence>
<dbReference type="PANTHER" id="PTHR43464:SF19">
    <property type="entry name" value="UBIQUINONE BIOSYNTHESIS O-METHYLTRANSFERASE, MITOCHONDRIAL"/>
    <property type="match status" value="1"/>
</dbReference>
<feature type="domain" description="Methyltransferase" evidence="4">
    <location>
        <begin position="48"/>
        <end position="140"/>
    </location>
</feature>
<evidence type="ECO:0000259" key="4">
    <source>
        <dbReference type="Pfam" id="PF13649"/>
    </source>
</evidence>
<reference evidence="5 6" key="1">
    <citation type="submission" date="2019-02" db="EMBL/GenBank/DDBJ databases">
        <title>Deep-cultivation of Planctomycetes and their phenomic and genomic characterization uncovers novel biology.</title>
        <authorList>
            <person name="Wiegand S."/>
            <person name="Jogler M."/>
            <person name="Boedeker C."/>
            <person name="Pinto D."/>
            <person name="Vollmers J."/>
            <person name="Rivas-Marin E."/>
            <person name="Kohn T."/>
            <person name="Peeters S.H."/>
            <person name="Heuer A."/>
            <person name="Rast P."/>
            <person name="Oberbeckmann S."/>
            <person name="Bunk B."/>
            <person name="Jeske O."/>
            <person name="Meyerdierks A."/>
            <person name="Storesund J.E."/>
            <person name="Kallscheuer N."/>
            <person name="Luecker S."/>
            <person name="Lage O.M."/>
            <person name="Pohl T."/>
            <person name="Merkel B.J."/>
            <person name="Hornburger P."/>
            <person name="Mueller R.-W."/>
            <person name="Bruemmer F."/>
            <person name="Labrenz M."/>
            <person name="Spormann A.M."/>
            <person name="Op Den Camp H."/>
            <person name="Overmann J."/>
            <person name="Amann R."/>
            <person name="Jetten M.S.M."/>
            <person name="Mascher T."/>
            <person name="Medema M.H."/>
            <person name="Devos D.P."/>
            <person name="Kaster A.-K."/>
            <person name="Ovreas L."/>
            <person name="Rohde M."/>
            <person name="Galperin M.Y."/>
            <person name="Jogler C."/>
        </authorList>
    </citation>
    <scope>NUCLEOTIDE SEQUENCE [LARGE SCALE GENOMIC DNA]</scope>
    <source>
        <strain evidence="5 6">Pan54</strain>
    </source>
</reference>